<proteinExistence type="inferred from homology"/>
<dbReference type="PANTHER" id="PTHR15441">
    <property type="entry name" value="RIBONUCLEASE P PROTEIN SUBUNIT P14"/>
    <property type="match status" value="1"/>
</dbReference>
<dbReference type="OrthoDB" id="61519at2759"/>
<name>A0A225X303_9STRA</name>
<comment type="similarity">
    <text evidence="2 5">Belongs to the eukaryotic/archaeal RNase P protein component 2 family.</text>
</comment>
<dbReference type="GO" id="GO:0005730">
    <property type="term" value="C:nucleolus"/>
    <property type="evidence" value="ECO:0007669"/>
    <property type="project" value="TreeGrafter"/>
</dbReference>
<keyword evidence="4" id="KW-0539">Nucleus</keyword>
<gene>
    <name evidence="6" type="ORF">PHMEG_0001367</name>
</gene>
<dbReference type="InterPro" id="IPR016819">
    <property type="entry name" value="RNase_P/MRP_POP5"/>
</dbReference>
<evidence type="ECO:0000256" key="4">
    <source>
        <dbReference type="ARBA" id="ARBA00023242"/>
    </source>
</evidence>
<dbReference type="EMBL" id="NBNE01000048">
    <property type="protein sequence ID" value="OWZ23727.1"/>
    <property type="molecule type" value="Genomic_DNA"/>
</dbReference>
<sequence>MATSAPTPHHKFSLHGEHCYLKVAIFSEDGSVPVTDVKQLKFGLDNTLKSAFGVVGASASEFDVLSFEKTSPNSREPCTALLRVQRGGLETLRGAITMCTTLNGKLCMLEVLHMGDSLMDMASGRFL</sequence>
<evidence type="ECO:0000256" key="1">
    <source>
        <dbReference type="ARBA" id="ARBA00004123"/>
    </source>
</evidence>
<reference evidence="7" key="1">
    <citation type="submission" date="2017-03" db="EMBL/GenBank/DDBJ databases">
        <title>Phytopthora megakarya and P. palmivora, two closely related causual agents of cacao black pod achieved similar genome size and gene model numbers by different mechanisms.</title>
        <authorList>
            <person name="Ali S."/>
            <person name="Shao J."/>
            <person name="Larry D.J."/>
            <person name="Kronmiller B."/>
            <person name="Shen D."/>
            <person name="Strem M.D."/>
            <person name="Melnick R.L."/>
            <person name="Guiltinan M.J."/>
            <person name="Tyler B.M."/>
            <person name="Meinhardt L.W."/>
            <person name="Bailey B.A."/>
        </authorList>
    </citation>
    <scope>NUCLEOTIDE SEQUENCE [LARGE SCALE GENOMIC DNA]</scope>
    <source>
        <strain evidence="7">zdho120</strain>
    </source>
</reference>
<dbReference type="InterPro" id="IPR038085">
    <property type="entry name" value="Rnp2-like_sf"/>
</dbReference>
<dbReference type="SUPFAM" id="SSF160350">
    <property type="entry name" value="Rnp2-like"/>
    <property type="match status" value="1"/>
</dbReference>
<evidence type="ECO:0000256" key="2">
    <source>
        <dbReference type="ARBA" id="ARBA00010800"/>
    </source>
</evidence>
<dbReference type="Proteomes" id="UP000198211">
    <property type="component" value="Unassembled WGS sequence"/>
</dbReference>
<accession>A0A225X303</accession>
<dbReference type="Gene3D" id="3.30.70.3250">
    <property type="entry name" value="Ribonuclease P, Pop5 subunit"/>
    <property type="match status" value="1"/>
</dbReference>
<evidence type="ECO:0000256" key="5">
    <source>
        <dbReference type="PIRNR" id="PIRNR023803"/>
    </source>
</evidence>
<dbReference type="STRING" id="4795.A0A225X303"/>
<dbReference type="Pfam" id="PF01900">
    <property type="entry name" value="RNase_P_Rpp14"/>
    <property type="match status" value="1"/>
</dbReference>
<keyword evidence="3 5" id="KW-0819">tRNA processing</keyword>
<comment type="caution">
    <text evidence="6">The sequence shown here is derived from an EMBL/GenBank/DDBJ whole genome shotgun (WGS) entry which is preliminary data.</text>
</comment>
<comment type="function">
    <text evidence="5">Component of ribonuclease P, a protein complex that generates mature tRNA molecules by cleaving their 5'-ends.</text>
</comment>
<dbReference type="GO" id="GO:0001682">
    <property type="term" value="P:tRNA 5'-leader removal"/>
    <property type="evidence" value="ECO:0007669"/>
    <property type="project" value="InterPro"/>
</dbReference>
<dbReference type="AlphaFoldDB" id="A0A225X303"/>
<dbReference type="PANTHER" id="PTHR15441:SF1">
    <property type="entry name" value="RIBONUCLEASE P PROTEIN SUBUNIT P14"/>
    <property type="match status" value="1"/>
</dbReference>
<protein>
    <recommendedName>
        <fullName evidence="5">Ribonuclease P/MRP protein subunit POP5</fullName>
    </recommendedName>
</protein>
<evidence type="ECO:0000256" key="3">
    <source>
        <dbReference type="ARBA" id="ARBA00022694"/>
    </source>
</evidence>
<evidence type="ECO:0000313" key="7">
    <source>
        <dbReference type="Proteomes" id="UP000198211"/>
    </source>
</evidence>
<comment type="subcellular location">
    <subcellularLocation>
        <location evidence="1">Nucleus</location>
    </subcellularLocation>
</comment>
<organism evidence="6 7">
    <name type="scientific">Phytophthora megakarya</name>
    <dbReference type="NCBI Taxonomy" id="4795"/>
    <lineage>
        <taxon>Eukaryota</taxon>
        <taxon>Sar</taxon>
        <taxon>Stramenopiles</taxon>
        <taxon>Oomycota</taxon>
        <taxon>Peronosporomycetes</taxon>
        <taxon>Peronosporales</taxon>
        <taxon>Peronosporaceae</taxon>
        <taxon>Phytophthora</taxon>
    </lineage>
</organism>
<dbReference type="InterPro" id="IPR002759">
    <property type="entry name" value="Pop5/Rpp14/Rnp2-like"/>
</dbReference>
<evidence type="ECO:0000313" key="6">
    <source>
        <dbReference type="EMBL" id="OWZ23727.1"/>
    </source>
</evidence>
<dbReference type="PIRSF" id="PIRSF023803">
    <property type="entry name" value="Ribonuclease_P_prd"/>
    <property type="match status" value="1"/>
</dbReference>
<keyword evidence="7" id="KW-1185">Reference proteome</keyword>
<dbReference type="GO" id="GO:0033204">
    <property type="term" value="F:ribonuclease P RNA binding"/>
    <property type="evidence" value="ECO:0007669"/>
    <property type="project" value="InterPro"/>
</dbReference>
<dbReference type="GO" id="GO:0030681">
    <property type="term" value="C:multimeric ribonuclease P complex"/>
    <property type="evidence" value="ECO:0007669"/>
    <property type="project" value="TreeGrafter"/>
</dbReference>